<keyword evidence="3" id="KW-1185">Reference proteome</keyword>
<dbReference type="InterPro" id="IPR007139">
    <property type="entry name" value="DUF349"/>
</dbReference>
<keyword evidence="1" id="KW-0175">Coiled coil</keyword>
<dbReference type="RefSeq" id="WP_123210463.1">
    <property type="nucleotide sequence ID" value="NZ_RJVO01000001.1"/>
</dbReference>
<sequence>MPAGPDAVQVNMSLFSRWFRKAPSLSSVSPSAPAVAPSKNADPALAKPNAAQRALAAFAEEKALQSAIDARDFPAVARLVVAGSSTRIRQAAAQAVEDPDLLRQLIREVRGGNDKNVYKILSSKREALLEQARQQELSRAEISAASEAIERHSRQPYEVAFGPRLTQLETRWEAVAAQADAELQGRVQQWIARARETIAEQARQVAAEAARAQAAAEAVAEARRQREQEAQASASAAAEQARLFEDQTRALAEQQQAEQQALREIAELIRKARAALSDGGSARAASLRRTIEEKRAGAPPLPDNLASQLQQLDKQLDELKDWKSFSVTPKRAELIEAMEALIDAPLEPLTLADRIKNLQDEWRTLGKGAGESADADWQRFHEAAQKAYQPCREYFAAQALVREENLRRRETLLAELTAFEAEADWERPDWQAVIKTLRETKQAWRNCSPVDPQAAKPQQARFTALVARLQDRLDAEYARNQKQKEALIERAQALLASDDGRKAIDGIKALQQQWRTVGLVPREVDQRLWSEFRQHCDAVFQKRDQEFAAYTAGLEDNKAQAIALCEQLEQIAALEGAELLAQAGTLGEMRNAFEALGEFPRADTRELRGRFERGLERCRESVARQHAREAERAWNDLFEAANQIRAYRLAGARAVDSEQVDALKKAAETFMASVQRWPRDGLDALQQALAGERSADPSANEAAARLLCIRAEILADLPTPPEDQALRRDYQLQRLVQGMGQRLEADESRLDTLAIEWLRLGPVDESVYAPLLQRFRRCREQSRSHGIGRL</sequence>
<dbReference type="Pfam" id="PF03993">
    <property type="entry name" value="DUF349"/>
    <property type="match status" value="3"/>
</dbReference>
<proteinExistence type="predicted"/>
<dbReference type="EMBL" id="RJVO01000001">
    <property type="protein sequence ID" value="ROH93608.1"/>
    <property type="molecule type" value="Genomic_DNA"/>
</dbReference>
<dbReference type="Proteomes" id="UP000282106">
    <property type="component" value="Unassembled WGS sequence"/>
</dbReference>
<comment type="caution">
    <text evidence="2">The sequence shown here is derived from an EMBL/GenBank/DDBJ whole genome shotgun (WGS) entry which is preliminary data.</text>
</comment>
<protein>
    <submittedName>
        <fullName evidence="2">DUF349 domain-containing protein</fullName>
    </submittedName>
</protein>
<dbReference type="AlphaFoldDB" id="A0A3N0VNQ0"/>
<name>A0A3N0VNQ0_9GAMM</name>
<dbReference type="InParanoid" id="A0A3N0VNQ0"/>
<feature type="coiled-coil region" evidence="1">
    <location>
        <begin position="212"/>
        <end position="271"/>
    </location>
</feature>
<organism evidence="2 3">
    <name type="scientific">Stagnimonas aquatica</name>
    <dbReference type="NCBI Taxonomy" id="2689987"/>
    <lineage>
        <taxon>Bacteria</taxon>
        <taxon>Pseudomonadati</taxon>
        <taxon>Pseudomonadota</taxon>
        <taxon>Gammaproteobacteria</taxon>
        <taxon>Nevskiales</taxon>
        <taxon>Nevskiaceae</taxon>
        <taxon>Stagnimonas</taxon>
    </lineage>
</organism>
<evidence type="ECO:0000313" key="2">
    <source>
        <dbReference type="EMBL" id="ROH93608.1"/>
    </source>
</evidence>
<accession>A0A3N0VNQ0</accession>
<reference evidence="2 3" key="1">
    <citation type="submission" date="2018-10" db="EMBL/GenBank/DDBJ databases">
        <authorList>
            <person name="Chen W.-M."/>
        </authorList>
    </citation>
    <scope>NUCLEOTIDE SEQUENCE [LARGE SCALE GENOMIC DNA]</scope>
    <source>
        <strain evidence="2 3">THS-13</strain>
    </source>
</reference>
<evidence type="ECO:0000313" key="3">
    <source>
        <dbReference type="Proteomes" id="UP000282106"/>
    </source>
</evidence>
<evidence type="ECO:0000256" key="1">
    <source>
        <dbReference type="SAM" id="Coils"/>
    </source>
</evidence>
<gene>
    <name evidence="2" type="ORF">ED208_03545</name>
</gene>